<dbReference type="HOGENOM" id="CLU_2498972_0_0_1"/>
<gene>
    <name evidence="2" type="ORF">PTRG_01132</name>
</gene>
<keyword evidence="1" id="KW-0732">Signal</keyword>
<dbReference type="InParanoid" id="B2VV65"/>
<proteinExistence type="predicted"/>
<protein>
    <recommendedName>
        <fullName evidence="4">Secreted protein</fullName>
    </recommendedName>
</protein>
<sequence>MALVLALATTIVTRSSWYGFPGLSSGIWQRNAAPSWQCFDVPGFKRHGGWIPHFQYRCAGRVVLVVSLLDHGVRTMDVHVASWARG</sequence>
<evidence type="ECO:0008006" key="4">
    <source>
        <dbReference type="Google" id="ProtNLM"/>
    </source>
</evidence>
<feature type="chain" id="PRO_5002782147" description="Secreted protein" evidence="1">
    <location>
        <begin position="18"/>
        <end position="86"/>
    </location>
</feature>
<dbReference type="Proteomes" id="UP000001471">
    <property type="component" value="Unassembled WGS sequence"/>
</dbReference>
<evidence type="ECO:0000256" key="1">
    <source>
        <dbReference type="SAM" id="SignalP"/>
    </source>
</evidence>
<dbReference type="AlphaFoldDB" id="B2VV65"/>
<dbReference type="EMBL" id="DS231615">
    <property type="protein sequence ID" value="EDU40570.1"/>
    <property type="molecule type" value="Genomic_DNA"/>
</dbReference>
<evidence type="ECO:0000313" key="2">
    <source>
        <dbReference type="EMBL" id="EDU40570.1"/>
    </source>
</evidence>
<organism evidence="2 3">
    <name type="scientific">Pyrenophora tritici-repentis (strain Pt-1C-BFP)</name>
    <name type="common">Wheat tan spot fungus</name>
    <name type="synonym">Drechslera tritici-repentis</name>
    <dbReference type="NCBI Taxonomy" id="426418"/>
    <lineage>
        <taxon>Eukaryota</taxon>
        <taxon>Fungi</taxon>
        <taxon>Dikarya</taxon>
        <taxon>Ascomycota</taxon>
        <taxon>Pezizomycotina</taxon>
        <taxon>Dothideomycetes</taxon>
        <taxon>Pleosporomycetidae</taxon>
        <taxon>Pleosporales</taxon>
        <taxon>Pleosporineae</taxon>
        <taxon>Pleosporaceae</taxon>
        <taxon>Pyrenophora</taxon>
    </lineage>
</organism>
<accession>B2VV65</accession>
<evidence type="ECO:0000313" key="3">
    <source>
        <dbReference type="Proteomes" id="UP000001471"/>
    </source>
</evidence>
<reference evidence="3" key="1">
    <citation type="journal article" date="2013" name="G3 (Bethesda)">
        <title>Comparative genomics of a plant-pathogenic fungus, Pyrenophora tritici-repentis, reveals transduplication and the impact of repeat elements on pathogenicity and population divergence.</title>
        <authorList>
            <person name="Manning V.A."/>
            <person name="Pandelova I."/>
            <person name="Dhillon B."/>
            <person name="Wilhelm L.J."/>
            <person name="Goodwin S.B."/>
            <person name="Berlin A.M."/>
            <person name="Figueroa M."/>
            <person name="Freitag M."/>
            <person name="Hane J.K."/>
            <person name="Henrissat B."/>
            <person name="Holman W.H."/>
            <person name="Kodira C.D."/>
            <person name="Martin J."/>
            <person name="Oliver R.P."/>
            <person name="Robbertse B."/>
            <person name="Schackwitz W."/>
            <person name="Schwartz D.C."/>
            <person name="Spatafora J.W."/>
            <person name="Turgeon B.G."/>
            <person name="Yandava C."/>
            <person name="Young S."/>
            <person name="Zhou S."/>
            <person name="Zeng Q."/>
            <person name="Grigoriev I.V."/>
            <person name="Ma L.-J."/>
            <person name="Ciuffetti L.M."/>
        </authorList>
    </citation>
    <scope>NUCLEOTIDE SEQUENCE [LARGE SCALE GENOMIC DNA]</scope>
    <source>
        <strain evidence="3">Pt-1C-BFP</strain>
    </source>
</reference>
<name>B2VV65_PYRTR</name>
<feature type="signal peptide" evidence="1">
    <location>
        <begin position="1"/>
        <end position="17"/>
    </location>
</feature>